<dbReference type="AlphaFoldDB" id="A0AAV9VG98"/>
<evidence type="ECO:0000313" key="2">
    <source>
        <dbReference type="Proteomes" id="UP001375240"/>
    </source>
</evidence>
<dbReference type="EMBL" id="JAVHNQ010000001">
    <property type="protein sequence ID" value="KAK6359946.1"/>
    <property type="molecule type" value="Genomic_DNA"/>
</dbReference>
<reference evidence="1 2" key="1">
    <citation type="submission" date="2019-10" db="EMBL/GenBank/DDBJ databases">
        <authorList>
            <person name="Palmer J.M."/>
        </authorList>
    </citation>
    <scope>NUCLEOTIDE SEQUENCE [LARGE SCALE GENOMIC DNA]</scope>
    <source>
        <strain evidence="1 2">TWF696</strain>
    </source>
</reference>
<keyword evidence="2" id="KW-1185">Reference proteome</keyword>
<evidence type="ECO:0000313" key="1">
    <source>
        <dbReference type="EMBL" id="KAK6359946.1"/>
    </source>
</evidence>
<comment type="caution">
    <text evidence="1">The sequence shown here is derived from an EMBL/GenBank/DDBJ whole genome shotgun (WGS) entry which is preliminary data.</text>
</comment>
<proteinExistence type="predicted"/>
<accession>A0AAV9VG98</accession>
<organism evidence="1 2">
    <name type="scientific">Orbilia brochopaga</name>
    <dbReference type="NCBI Taxonomy" id="3140254"/>
    <lineage>
        <taxon>Eukaryota</taxon>
        <taxon>Fungi</taxon>
        <taxon>Dikarya</taxon>
        <taxon>Ascomycota</taxon>
        <taxon>Pezizomycotina</taxon>
        <taxon>Orbiliomycetes</taxon>
        <taxon>Orbiliales</taxon>
        <taxon>Orbiliaceae</taxon>
        <taxon>Orbilia</taxon>
    </lineage>
</organism>
<dbReference type="Proteomes" id="UP001375240">
    <property type="component" value="Unassembled WGS sequence"/>
</dbReference>
<name>A0AAV9VG98_9PEZI</name>
<protein>
    <submittedName>
        <fullName evidence="1">Uncharacterized protein</fullName>
    </submittedName>
</protein>
<sequence length="222" mass="25327">MPQNVVSVDVQMTDFSEAVCRFDNVEDLESVIQRITTNFPFLDATRVTAFRKGRVIALKEKLHNGDLIELLYDFKHGALENRQPIERQMEDLMANLIAAQADIRKILATKLRSNAATKNGEQADDEEEFQALRNLADEIELARKIKVEGRSEIDIRIGEILGKPSVSVRLPGMASRSTFVPTHQPASRERFQRIVDADRERVLGTERGRKRAEAELFRIKRI</sequence>
<gene>
    <name evidence="1" type="ORF">TWF696_001070</name>
</gene>